<sequence length="281" mass="31068">MLTEQTLHGIIVPIITPFNRRGNLDIKSFRDMVKRLANNGVHGLVIDGTTGASSAIELIELKTLILTARKAMGDIPLIVDTGSNNIATTVTTTVWAKSLGADAAIVVAPSFDRPSQQSMIQYFHALSDARLPIILHDHPRHTGMTLELETIQEITRMDHILGIKDSTGDIKRCFKLARYLTKPILCGEDELFFASLCYGGSGGIMASANLDSDQFVQVYELYRFGKIDQANRLFNQLLPLIQFLSSEPNPAPLQWLLAERGHIRSDRLRPPATTKSTVAEM</sequence>
<organism evidence="5 6">
    <name type="scientific">Cohnella herbarum</name>
    <dbReference type="NCBI Taxonomy" id="2728023"/>
    <lineage>
        <taxon>Bacteria</taxon>
        <taxon>Bacillati</taxon>
        <taxon>Bacillota</taxon>
        <taxon>Bacilli</taxon>
        <taxon>Bacillales</taxon>
        <taxon>Paenibacillaceae</taxon>
        <taxon>Cohnella</taxon>
    </lineage>
</organism>
<dbReference type="PIRSF" id="PIRSF001365">
    <property type="entry name" value="DHDPS"/>
    <property type="match status" value="1"/>
</dbReference>
<evidence type="ECO:0000313" key="6">
    <source>
        <dbReference type="Proteomes" id="UP000502248"/>
    </source>
</evidence>
<proteinExistence type="inferred from homology"/>
<dbReference type="AlphaFoldDB" id="A0A7Z2VR18"/>
<protein>
    <submittedName>
        <fullName evidence="5">4-hydroxy-tetrahydrodipicolinate synthase</fullName>
    </submittedName>
</protein>
<dbReference type="GO" id="GO:0008840">
    <property type="term" value="F:4-hydroxy-tetrahydrodipicolinate synthase activity"/>
    <property type="evidence" value="ECO:0007669"/>
    <property type="project" value="TreeGrafter"/>
</dbReference>
<evidence type="ECO:0000313" key="5">
    <source>
        <dbReference type="EMBL" id="QJD87941.1"/>
    </source>
</evidence>
<dbReference type="SUPFAM" id="SSF51569">
    <property type="entry name" value="Aldolase"/>
    <property type="match status" value="1"/>
</dbReference>
<dbReference type="Gene3D" id="3.20.20.70">
    <property type="entry name" value="Aldolase class I"/>
    <property type="match status" value="1"/>
</dbReference>
<gene>
    <name evidence="5" type="ORF">HH215_02080</name>
</gene>
<evidence type="ECO:0000256" key="4">
    <source>
        <dbReference type="PIRSR" id="PIRSR001365-2"/>
    </source>
</evidence>
<reference evidence="5 6" key="1">
    <citation type="submission" date="2020-04" db="EMBL/GenBank/DDBJ databases">
        <title>Genome sequencing of novel species.</title>
        <authorList>
            <person name="Heo J."/>
            <person name="Kim S.-J."/>
            <person name="Kim J.-S."/>
            <person name="Hong S.-B."/>
            <person name="Kwon S.-W."/>
        </authorList>
    </citation>
    <scope>NUCLEOTIDE SEQUENCE [LARGE SCALE GENOMIC DNA]</scope>
    <source>
        <strain evidence="5 6">MFER-1</strain>
    </source>
</reference>
<dbReference type="RefSeq" id="WP_169284183.1">
    <property type="nucleotide sequence ID" value="NZ_CP051680.1"/>
</dbReference>
<comment type="similarity">
    <text evidence="1 3">Belongs to the DapA family.</text>
</comment>
<name>A0A7Z2VR18_9BACL</name>
<dbReference type="InterPro" id="IPR013785">
    <property type="entry name" value="Aldolase_TIM"/>
</dbReference>
<dbReference type="Pfam" id="PF00701">
    <property type="entry name" value="DHDPS"/>
    <property type="match status" value="1"/>
</dbReference>
<accession>A0A7Z2VR18</accession>
<evidence type="ECO:0000256" key="3">
    <source>
        <dbReference type="PIRNR" id="PIRNR001365"/>
    </source>
</evidence>
<keyword evidence="2 3" id="KW-0456">Lyase</keyword>
<feature type="binding site" evidence="4">
    <location>
        <position position="204"/>
    </location>
    <ligand>
        <name>pyruvate</name>
        <dbReference type="ChEBI" id="CHEBI:15361"/>
    </ligand>
</feature>
<evidence type="ECO:0000256" key="2">
    <source>
        <dbReference type="ARBA" id="ARBA00023239"/>
    </source>
</evidence>
<dbReference type="Proteomes" id="UP000502248">
    <property type="component" value="Chromosome"/>
</dbReference>
<dbReference type="PANTHER" id="PTHR12128:SF66">
    <property type="entry name" value="4-HYDROXY-2-OXOGLUTARATE ALDOLASE, MITOCHONDRIAL"/>
    <property type="match status" value="1"/>
</dbReference>
<dbReference type="EMBL" id="CP051680">
    <property type="protein sequence ID" value="QJD87941.1"/>
    <property type="molecule type" value="Genomic_DNA"/>
</dbReference>
<feature type="binding site" evidence="4">
    <location>
        <position position="50"/>
    </location>
    <ligand>
        <name>pyruvate</name>
        <dbReference type="ChEBI" id="CHEBI:15361"/>
    </ligand>
</feature>
<dbReference type="PRINTS" id="PR00146">
    <property type="entry name" value="DHPICSNTHASE"/>
</dbReference>
<dbReference type="SMART" id="SM01130">
    <property type="entry name" value="DHDPS"/>
    <property type="match status" value="1"/>
</dbReference>
<evidence type="ECO:0000256" key="1">
    <source>
        <dbReference type="ARBA" id="ARBA00007592"/>
    </source>
</evidence>
<keyword evidence="6" id="KW-1185">Reference proteome</keyword>
<dbReference type="KEGG" id="cheb:HH215_02080"/>
<dbReference type="InterPro" id="IPR002220">
    <property type="entry name" value="DapA-like"/>
</dbReference>
<dbReference type="PANTHER" id="PTHR12128">
    <property type="entry name" value="DIHYDRODIPICOLINATE SYNTHASE"/>
    <property type="match status" value="1"/>
</dbReference>